<dbReference type="InterPro" id="IPR000215">
    <property type="entry name" value="Serpin_fam"/>
</dbReference>
<proteinExistence type="inferred from homology"/>
<dbReference type="Proteomes" id="UP001153737">
    <property type="component" value="Chromosome 14"/>
</dbReference>
<dbReference type="AlphaFoldDB" id="A0A9P0DK78"/>
<dbReference type="SUPFAM" id="SSF56574">
    <property type="entry name" value="Serpins"/>
    <property type="match status" value="2"/>
</dbReference>
<organism evidence="7 8">
    <name type="scientific">Phaedon cochleariae</name>
    <name type="common">Mustard beetle</name>
    <dbReference type="NCBI Taxonomy" id="80249"/>
    <lineage>
        <taxon>Eukaryota</taxon>
        <taxon>Metazoa</taxon>
        <taxon>Ecdysozoa</taxon>
        <taxon>Arthropoda</taxon>
        <taxon>Hexapoda</taxon>
        <taxon>Insecta</taxon>
        <taxon>Pterygota</taxon>
        <taxon>Neoptera</taxon>
        <taxon>Endopterygota</taxon>
        <taxon>Coleoptera</taxon>
        <taxon>Polyphaga</taxon>
        <taxon>Cucujiformia</taxon>
        <taxon>Chrysomeloidea</taxon>
        <taxon>Chrysomelidae</taxon>
        <taxon>Chrysomelinae</taxon>
        <taxon>Chrysomelini</taxon>
        <taxon>Phaedon</taxon>
    </lineage>
</organism>
<dbReference type="OrthoDB" id="671595at2759"/>
<evidence type="ECO:0000259" key="6">
    <source>
        <dbReference type="SMART" id="SM00093"/>
    </source>
</evidence>
<feature type="domain" description="Serpin" evidence="6">
    <location>
        <begin position="39"/>
        <end position="406"/>
    </location>
</feature>
<dbReference type="Pfam" id="PF00079">
    <property type="entry name" value="Serpin"/>
    <property type="match status" value="2"/>
</dbReference>
<dbReference type="EMBL" id="OU896720">
    <property type="protein sequence ID" value="CAH1153432.1"/>
    <property type="molecule type" value="Genomic_DNA"/>
</dbReference>
<feature type="chain" id="PRO_5040176040" description="Serpin domain-containing protein" evidence="5">
    <location>
        <begin position="17"/>
        <end position="878"/>
    </location>
</feature>
<accession>A0A9P0DK78</accession>
<keyword evidence="5" id="KW-0732">Signal</keyword>
<evidence type="ECO:0000256" key="4">
    <source>
        <dbReference type="SAM" id="MobiDB-lite"/>
    </source>
</evidence>
<dbReference type="GO" id="GO:0005615">
    <property type="term" value="C:extracellular space"/>
    <property type="evidence" value="ECO:0007669"/>
    <property type="project" value="InterPro"/>
</dbReference>
<evidence type="ECO:0000256" key="3">
    <source>
        <dbReference type="RuleBase" id="RU000411"/>
    </source>
</evidence>
<dbReference type="PANTHER" id="PTHR11461">
    <property type="entry name" value="SERINE PROTEASE INHIBITOR, SERPIN"/>
    <property type="match status" value="1"/>
</dbReference>
<dbReference type="Gene3D" id="2.30.39.10">
    <property type="entry name" value="Alpha-1-antitrypsin, domain 1"/>
    <property type="match status" value="2"/>
</dbReference>
<dbReference type="InterPro" id="IPR042178">
    <property type="entry name" value="Serpin_sf_1"/>
</dbReference>
<feature type="compositionally biased region" description="Polar residues" evidence="4">
    <location>
        <begin position="430"/>
        <end position="440"/>
    </location>
</feature>
<evidence type="ECO:0000256" key="1">
    <source>
        <dbReference type="ARBA" id="ARBA00022690"/>
    </source>
</evidence>
<feature type="signal peptide" evidence="5">
    <location>
        <begin position="1"/>
        <end position="16"/>
    </location>
</feature>
<keyword evidence="1" id="KW-0646">Protease inhibitor</keyword>
<feature type="domain" description="Serpin" evidence="6">
    <location>
        <begin position="493"/>
        <end position="847"/>
    </location>
</feature>
<keyword evidence="8" id="KW-1185">Reference proteome</keyword>
<dbReference type="Gene3D" id="3.30.497.10">
    <property type="entry name" value="Antithrombin, subunit I, domain 2"/>
    <property type="match status" value="2"/>
</dbReference>
<feature type="region of interest" description="Disordered" evidence="4">
    <location>
        <begin position="430"/>
        <end position="476"/>
    </location>
</feature>
<protein>
    <recommendedName>
        <fullName evidence="6">Serpin domain-containing protein</fullName>
    </recommendedName>
</protein>
<evidence type="ECO:0000256" key="5">
    <source>
        <dbReference type="SAM" id="SignalP"/>
    </source>
</evidence>
<feature type="compositionally biased region" description="Low complexity" evidence="4">
    <location>
        <begin position="458"/>
        <end position="473"/>
    </location>
</feature>
<comment type="similarity">
    <text evidence="3">Belongs to the serpin family.</text>
</comment>
<name>A0A9P0DK78_PHACE</name>
<sequence length="878" mass="98770">MRLLIIVLVLGLVCHASKVNDGNDDAYFPAFGFSDSFDWTLFKEFATQNRNVLLSPVSLKVILALLYQGSSEGTAREFQSVLQFGDKKTVLEHYGRMLTSLQDSERTEYLLNLGTAIFLDKQIKTKPYFDQISKDYFRTLIKPTNFSNTENASRNINRWVRNLTHGKVSQLVSPDDLTQTIMLITNAVYFKGTWTHKFPKNQTFTGKFYYSDDYRDKSKLITVNVPFMSTTDEFFFQESSSLDAKVLRLPYKGSSYSMFFILPNSLGGLPELMKKIHLGTISELLYSLDKRVVEVNIPKFKFNFLAKLADTLKEFGLHQMFQNTASFTGIVEWNSTLLRQLVVSDIIQKCGIEVDEQGSVVYSATDVNIGNKFGEANDVFNATHPFLFFIEGPNGTVLFIGKVENPLEEEQIPLPSRWGNIQNKIDESQPANAQNVQSMPEMTVEEIRPEQNDETSGSSPNLSPNLSPSSDSDYVSEDVTKDEIADRFNLFDIELLNAFTDTTTNVFISPASIKTTLAMILEGAAGNCANEISEALRIPDINRKGVRDILLGLLNNMNERGEKTSIESYNAIFTSDQHTILEKYRDAVRQFYGVVFKTVDFNKIASAVEKINQWVSDSTHGAITEIVSPQTLSTKSKVVIANALHFKGAWQNAFDINNTVTKCFHTAKGCVSAPMMHVSEEFNYNYISSLRAHAVELPYQGKFSMLILLPAEDANIRTVIRDLPHFRLSEILHKLKSTDIVLEIPKFAFEYSADMVEYLGMLKVKEIFGSNANLSGIIEGGNVLVNNLVHKTKIEVDEDGTVAAASTSAIIIPLMGSLSVIADRPFVFIIYHKESQNIIFEGVLRNPVEQSPTYNVRIDDVPASLKQQMTFRSRQFNF</sequence>
<reference evidence="7" key="1">
    <citation type="submission" date="2022-01" db="EMBL/GenBank/DDBJ databases">
        <authorList>
            <person name="King R."/>
        </authorList>
    </citation>
    <scope>NUCLEOTIDE SEQUENCE</scope>
</reference>
<dbReference type="InterPro" id="IPR023795">
    <property type="entry name" value="Serpin_CS"/>
</dbReference>
<dbReference type="PANTHER" id="PTHR11461:SF357">
    <property type="entry name" value="SERINE PROTEASE INHIBITOR 27A"/>
    <property type="match status" value="1"/>
</dbReference>
<dbReference type="GO" id="GO:0004867">
    <property type="term" value="F:serine-type endopeptidase inhibitor activity"/>
    <property type="evidence" value="ECO:0007669"/>
    <property type="project" value="UniProtKB-KW"/>
</dbReference>
<dbReference type="InterPro" id="IPR036186">
    <property type="entry name" value="Serpin_sf"/>
</dbReference>
<dbReference type="SMART" id="SM00093">
    <property type="entry name" value="SERPIN"/>
    <property type="match status" value="2"/>
</dbReference>
<evidence type="ECO:0000313" key="8">
    <source>
        <dbReference type="Proteomes" id="UP001153737"/>
    </source>
</evidence>
<gene>
    <name evidence="7" type="ORF">PHAECO_LOCUS4040</name>
</gene>
<evidence type="ECO:0000313" key="7">
    <source>
        <dbReference type="EMBL" id="CAH1153432.1"/>
    </source>
</evidence>
<reference evidence="7" key="2">
    <citation type="submission" date="2022-10" db="EMBL/GenBank/DDBJ databases">
        <authorList>
            <consortium name="ENA_rothamsted_submissions"/>
            <consortium name="culmorum"/>
            <person name="King R."/>
        </authorList>
    </citation>
    <scope>NUCLEOTIDE SEQUENCE</scope>
</reference>
<dbReference type="InterPro" id="IPR023796">
    <property type="entry name" value="Serpin_dom"/>
</dbReference>
<dbReference type="InterPro" id="IPR042185">
    <property type="entry name" value="Serpin_sf_2"/>
</dbReference>
<dbReference type="PROSITE" id="PS00284">
    <property type="entry name" value="SERPIN"/>
    <property type="match status" value="1"/>
</dbReference>
<keyword evidence="2" id="KW-0722">Serine protease inhibitor</keyword>
<dbReference type="CDD" id="cd19578">
    <property type="entry name" value="serpinK_insect_SRPN2-like"/>
    <property type="match status" value="1"/>
</dbReference>
<evidence type="ECO:0000256" key="2">
    <source>
        <dbReference type="ARBA" id="ARBA00022900"/>
    </source>
</evidence>